<dbReference type="InterPro" id="IPR050796">
    <property type="entry name" value="SCF_F-box_component"/>
</dbReference>
<dbReference type="Proteomes" id="UP001231189">
    <property type="component" value="Unassembled WGS sequence"/>
</dbReference>
<dbReference type="Pfam" id="PF08268">
    <property type="entry name" value="FBA_3"/>
    <property type="match status" value="1"/>
</dbReference>
<dbReference type="Pfam" id="PF00646">
    <property type="entry name" value="F-box"/>
    <property type="match status" value="1"/>
</dbReference>
<gene>
    <name evidence="3" type="ORF">QYE76_025880</name>
</gene>
<evidence type="ECO:0000256" key="1">
    <source>
        <dbReference type="SAM" id="MobiDB-lite"/>
    </source>
</evidence>
<dbReference type="SMART" id="SM00256">
    <property type="entry name" value="FBOX"/>
    <property type="match status" value="1"/>
</dbReference>
<name>A0AAD8REW1_LOLMU</name>
<evidence type="ECO:0000259" key="2">
    <source>
        <dbReference type="PROSITE" id="PS50181"/>
    </source>
</evidence>
<keyword evidence="4" id="KW-1185">Reference proteome</keyword>
<organism evidence="3 4">
    <name type="scientific">Lolium multiflorum</name>
    <name type="common">Italian ryegrass</name>
    <name type="synonym">Lolium perenne subsp. multiflorum</name>
    <dbReference type="NCBI Taxonomy" id="4521"/>
    <lineage>
        <taxon>Eukaryota</taxon>
        <taxon>Viridiplantae</taxon>
        <taxon>Streptophyta</taxon>
        <taxon>Embryophyta</taxon>
        <taxon>Tracheophyta</taxon>
        <taxon>Spermatophyta</taxon>
        <taxon>Magnoliopsida</taxon>
        <taxon>Liliopsida</taxon>
        <taxon>Poales</taxon>
        <taxon>Poaceae</taxon>
        <taxon>BOP clade</taxon>
        <taxon>Pooideae</taxon>
        <taxon>Poodae</taxon>
        <taxon>Poeae</taxon>
        <taxon>Poeae Chloroplast Group 2 (Poeae type)</taxon>
        <taxon>Loliodinae</taxon>
        <taxon>Loliinae</taxon>
        <taxon>Lolium</taxon>
    </lineage>
</organism>
<dbReference type="EMBL" id="JAUUTY010000006">
    <property type="protein sequence ID" value="KAK1620363.1"/>
    <property type="molecule type" value="Genomic_DNA"/>
</dbReference>
<dbReference type="Gene3D" id="1.20.1280.50">
    <property type="match status" value="1"/>
</dbReference>
<feature type="region of interest" description="Disordered" evidence="1">
    <location>
        <begin position="1"/>
        <end position="20"/>
    </location>
</feature>
<dbReference type="InterPro" id="IPR036047">
    <property type="entry name" value="F-box-like_dom_sf"/>
</dbReference>
<feature type="domain" description="F-box" evidence="2">
    <location>
        <begin position="17"/>
        <end position="54"/>
    </location>
</feature>
<protein>
    <recommendedName>
        <fullName evidence="2">F-box domain-containing protein</fullName>
    </recommendedName>
</protein>
<dbReference type="SUPFAM" id="SSF81383">
    <property type="entry name" value="F-box domain"/>
    <property type="match status" value="1"/>
</dbReference>
<accession>A0AAD8REW1</accession>
<evidence type="ECO:0000313" key="4">
    <source>
        <dbReference type="Proteomes" id="UP001231189"/>
    </source>
</evidence>
<sequence>MDDRETAPAAAQRQSKKTSTTHIPHELVAVILSHLPVESLLRFSRVCKAWRSTISLHASVKPCLLVSPQTLRDGKVHSDTVILYRWEDSRQGAALPVVHATDISSEENMHGLAHCDGLILLPSEAAVRVLNPATQRTLTLPWSPSAEPPPPGPDVPLYHQSFGFGHDPRSNAYKVARFFYRSIYAPGSGECLYTTGMKVFTIGTDQHWRETQKDPPYPVLTRKTATFYKGYLLWSIDECVLGHKPPGFLRFSLEDEAFGVMPPPPSCYQRLYYVWCALAELRGELCLPLEGADMKTIELWMCNSTVNPQWDRTSYRPPDFNPIAVFDDDIVFTEWKAKLGESSEKEKGNQVMSSEKEKGNQGLQMRLVAGGGVAGQGRGGAAADAQGWRCKGVAAARWCGCRRVGRRCGGLATMLTTVGDSYFPSTSSGTLHPTPTLHPPR</sequence>
<dbReference type="CDD" id="cd09917">
    <property type="entry name" value="F-box_SF"/>
    <property type="match status" value="1"/>
</dbReference>
<dbReference type="PROSITE" id="PS50181">
    <property type="entry name" value="FBOX"/>
    <property type="match status" value="1"/>
</dbReference>
<dbReference type="PANTHER" id="PTHR31672:SF13">
    <property type="entry name" value="F-BOX PROTEIN CPR30-LIKE"/>
    <property type="match status" value="1"/>
</dbReference>
<evidence type="ECO:0000313" key="3">
    <source>
        <dbReference type="EMBL" id="KAK1620363.1"/>
    </source>
</evidence>
<dbReference type="InterPro" id="IPR013187">
    <property type="entry name" value="F-box-assoc_dom_typ3"/>
</dbReference>
<proteinExistence type="predicted"/>
<dbReference type="NCBIfam" id="TIGR01640">
    <property type="entry name" value="F_box_assoc_1"/>
    <property type="match status" value="1"/>
</dbReference>
<reference evidence="3" key="1">
    <citation type="submission" date="2023-07" db="EMBL/GenBank/DDBJ databases">
        <title>A chromosome-level genome assembly of Lolium multiflorum.</title>
        <authorList>
            <person name="Chen Y."/>
            <person name="Copetti D."/>
            <person name="Kolliker R."/>
            <person name="Studer B."/>
        </authorList>
    </citation>
    <scope>NUCLEOTIDE SEQUENCE</scope>
    <source>
        <strain evidence="3">02402/16</strain>
        <tissue evidence="3">Leaf</tissue>
    </source>
</reference>
<comment type="caution">
    <text evidence="3">The sequence shown here is derived from an EMBL/GenBank/DDBJ whole genome shotgun (WGS) entry which is preliminary data.</text>
</comment>
<dbReference type="InterPro" id="IPR001810">
    <property type="entry name" value="F-box_dom"/>
</dbReference>
<dbReference type="AlphaFoldDB" id="A0AAD8REW1"/>
<dbReference type="InterPro" id="IPR017451">
    <property type="entry name" value="F-box-assoc_interact_dom"/>
</dbReference>
<dbReference type="PANTHER" id="PTHR31672">
    <property type="entry name" value="BNACNNG10540D PROTEIN"/>
    <property type="match status" value="1"/>
</dbReference>